<feature type="transmembrane region" description="Helical" evidence="1">
    <location>
        <begin position="108"/>
        <end position="127"/>
    </location>
</feature>
<keyword evidence="3" id="KW-1185">Reference proteome</keyword>
<dbReference type="Pfam" id="PF04246">
    <property type="entry name" value="RseC_MucC"/>
    <property type="match status" value="1"/>
</dbReference>
<comment type="caution">
    <text evidence="2">The sequence shown here is derived from an EMBL/GenBank/DDBJ whole genome shotgun (WGS) entry which is preliminary data.</text>
</comment>
<sequence length="174" mass="18187">MAGRCWPSAKCRRRRWTVSPATCVPATMAERRARLLANEGGRLRLRLLGEACSGCGGCGGRCHLFAADAGGELEVPAPAQFAAAPGQEVVLSLDDAGLRRLAWRGYGLALLGLVAGAMLGRGLAWWLQAPPDIATAVGLSAGTFLAVRATKRRLPDPVLRPVAASASGSQESNR</sequence>
<name>A0A5B2ZBT7_9GAMM</name>
<reference evidence="2 3" key="1">
    <citation type="submission" date="2019-09" db="EMBL/GenBank/DDBJ databases">
        <title>Arenimonas chukotkensis sp. nov., a bacterium isolated from Chukotka hot spring, Arctic region, Russia.</title>
        <authorList>
            <person name="Zayulina K.S."/>
            <person name="Prokofeva M.I."/>
            <person name="Elcheninov A.G."/>
            <person name="Novikov A."/>
            <person name="Kochetkova T.V."/>
            <person name="Kublanov I.V."/>
        </authorList>
    </citation>
    <scope>NUCLEOTIDE SEQUENCE [LARGE SCALE GENOMIC DNA]</scope>
    <source>
        <strain evidence="2 3">3729k</strain>
    </source>
</reference>
<protein>
    <submittedName>
        <fullName evidence="2">SoxR reducing system RseC family protein</fullName>
    </submittedName>
</protein>
<accession>A0A5B2ZBT7</accession>
<dbReference type="EMBL" id="VUOD01000002">
    <property type="protein sequence ID" value="KAA2285539.1"/>
    <property type="molecule type" value="Genomic_DNA"/>
</dbReference>
<proteinExistence type="predicted"/>
<reference evidence="2 3" key="2">
    <citation type="submission" date="2019-09" db="EMBL/GenBank/DDBJ databases">
        <authorList>
            <person name="Mazur A."/>
        </authorList>
    </citation>
    <scope>NUCLEOTIDE SEQUENCE [LARGE SCALE GENOMIC DNA]</scope>
    <source>
        <strain evidence="2 3">3729k</strain>
    </source>
</reference>
<evidence type="ECO:0000313" key="2">
    <source>
        <dbReference type="EMBL" id="KAA2285539.1"/>
    </source>
</evidence>
<dbReference type="Proteomes" id="UP000322165">
    <property type="component" value="Unassembled WGS sequence"/>
</dbReference>
<keyword evidence="1" id="KW-0472">Membrane</keyword>
<keyword evidence="1" id="KW-1133">Transmembrane helix</keyword>
<evidence type="ECO:0000313" key="3">
    <source>
        <dbReference type="Proteomes" id="UP000322165"/>
    </source>
</evidence>
<gene>
    <name evidence="2" type="ORF">F0415_02555</name>
</gene>
<evidence type="ECO:0000256" key="1">
    <source>
        <dbReference type="SAM" id="Phobius"/>
    </source>
</evidence>
<keyword evidence="1" id="KW-0812">Transmembrane</keyword>
<feature type="transmembrane region" description="Helical" evidence="1">
    <location>
        <begin position="133"/>
        <end position="150"/>
    </location>
</feature>
<dbReference type="AlphaFoldDB" id="A0A5B2ZBT7"/>
<organism evidence="2 3">
    <name type="scientific">Arenimonas fontis</name>
    <dbReference type="NCBI Taxonomy" id="2608255"/>
    <lineage>
        <taxon>Bacteria</taxon>
        <taxon>Pseudomonadati</taxon>
        <taxon>Pseudomonadota</taxon>
        <taxon>Gammaproteobacteria</taxon>
        <taxon>Lysobacterales</taxon>
        <taxon>Lysobacteraceae</taxon>
        <taxon>Arenimonas</taxon>
    </lineage>
</organism>